<evidence type="ECO:0000313" key="2">
    <source>
        <dbReference type="Proteomes" id="UP001321760"/>
    </source>
</evidence>
<gene>
    <name evidence="1" type="ORF">QBC34DRAFT_419350</name>
</gene>
<reference evidence="1" key="2">
    <citation type="submission" date="2023-05" db="EMBL/GenBank/DDBJ databases">
        <authorList>
            <consortium name="Lawrence Berkeley National Laboratory"/>
            <person name="Steindorff A."/>
            <person name="Hensen N."/>
            <person name="Bonometti L."/>
            <person name="Westerberg I."/>
            <person name="Brannstrom I.O."/>
            <person name="Guillou S."/>
            <person name="Cros-Aarteil S."/>
            <person name="Calhoun S."/>
            <person name="Haridas S."/>
            <person name="Kuo A."/>
            <person name="Mondo S."/>
            <person name="Pangilinan J."/>
            <person name="Riley R."/>
            <person name="Labutti K."/>
            <person name="Andreopoulos B."/>
            <person name="Lipzen A."/>
            <person name="Chen C."/>
            <person name="Yanf M."/>
            <person name="Daum C."/>
            <person name="Ng V."/>
            <person name="Clum A."/>
            <person name="Ohm R."/>
            <person name="Martin F."/>
            <person name="Silar P."/>
            <person name="Natvig D."/>
            <person name="Lalanne C."/>
            <person name="Gautier V."/>
            <person name="Ament-Velasquez S.L."/>
            <person name="Kruys A."/>
            <person name="Hutchinson M.I."/>
            <person name="Powell A.J."/>
            <person name="Barry K."/>
            <person name="Miller A.N."/>
            <person name="Grigoriev I.V."/>
            <person name="Debuchy R."/>
            <person name="Gladieux P."/>
            <person name="Thoren M.H."/>
            <person name="Johannesson H."/>
        </authorList>
    </citation>
    <scope>NUCLEOTIDE SEQUENCE</scope>
    <source>
        <strain evidence="1">PSN243</strain>
    </source>
</reference>
<reference evidence="1" key="1">
    <citation type="journal article" date="2023" name="Mol. Phylogenet. Evol.">
        <title>Genome-scale phylogeny and comparative genomics of the fungal order Sordariales.</title>
        <authorList>
            <person name="Hensen N."/>
            <person name="Bonometti L."/>
            <person name="Westerberg I."/>
            <person name="Brannstrom I.O."/>
            <person name="Guillou S."/>
            <person name="Cros-Aarteil S."/>
            <person name="Calhoun S."/>
            <person name="Haridas S."/>
            <person name="Kuo A."/>
            <person name="Mondo S."/>
            <person name="Pangilinan J."/>
            <person name="Riley R."/>
            <person name="LaButti K."/>
            <person name="Andreopoulos B."/>
            <person name="Lipzen A."/>
            <person name="Chen C."/>
            <person name="Yan M."/>
            <person name="Daum C."/>
            <person name="Ng V."/>
            <person name="Clum A."/>
            <person name="Steindorff A."/>
            <person name="Ohm R.A."/>
            <person name="Martin F."/>
            <person name="Silar P."/>
            <person name="Natvig D.O."/>
            <person name="Lalanne C."/>
            <person name="Gautier V."/>
            <person name="Ament-Velasquez S.L."/>
            <person name="Kruys A."/>
            <person name="Hutchinson M.I."/>
            <person name="Powell A.J."/>
            <person name="Barry K."/>
            <person name="Miller A.N."/>
            <person name="Grigoriev I.V."/>
            <person name="Debuchy R."/>
            <person name="Gladieux P."/>
            <person name="Hiltunen Thoren M."/>
            <person name="Johannesson H."/>
        </authorList>
    </citation>
    <scope>NUCLEOTIDE SEQUENCE</scope>
    <source>
        <strain evidence="1">PSN243</strain>
    </source>
</reference>
<comment type="caution">
    <text evidence="1">The sequence shown here is derived from an EMBL/GenBank/DDBJ whole genome shotgun (WGS) entry which is preliminary data.</text>
</comment>
<accession>A0AAV9FX94</accession>
<keyword evidence="2" id="KW-1185">Reference proteome</keyword>
<evidence type="ECO:0000313" key="1">
    <source>
        <dbReference type="EMBL" id="KAK4442023.1"/>
    </source>
</evidence>
<dbReference type="EMBL" id="MU866038">
    <property type="protein sequence ID" value="KAK4442023.1"/>
    <property type="molecule type" value="Genomic_DNA"/>
</dbReference>
<dbReference type="AlphaFoldDB" id="A0AAV9FX94"/>
<proteinExistence type="predicted"/>
<protein>
    <submittedName>
        <fullName evidence="1">Uncharacterized protein</fullName>
    </submittedName>
</protein>
<organism evidence="1 2">
    <name type="scientific">Podospora aff. communis PSN243</name>
    <dbReference type="NCBI Taxonomy" id="3040156"/>
    <lineage>
        <taxon>Eukaryota</taxon>
        <taxon>Fungi</taxon>
        <taxon>Dikarya</taxon>
        <taxon>Ascomycota</taxon>
        <taxon>Pezizomycotina</taxon>
        <taxon>Sordariomycetes</taxon>
        <taxon>Sordariomycetidae</taxon>
        <taxon>Sordariales</taxon>
        <taxon>Podosporaceae</taxon>
        <taxon>Podospora</taxon>
    </lineage>
</organism>
<name>A0AAV9FX94_9PEZI</name>
<dbReference type="Proteomes" id="UP001321760">
    <property type="component" value="Unassembled WGS sequence"/>
</dbReference>
<sequence>MTYQHKAPAAGTHATYVPYIYMPYLDNDDDDSANSHLVEPPTPEVDADFLNDISLGLYPIPRPLGYATYTRRVEIIQHLRNELAVIYKDLRLALEIEEQRWKEWNQTQKDMMDWEIRLTSTRFVWWKMKMARLRYNVGFNHLGRKDQSLGLHWDSDHRKRREAQQKAAVLRVEAARQLRELQEIDRAEKSKRDGRRWLERALMPSCIMEEIAMGRLAKPEKRKLEARYVYPHSPPSKA</sequence>